<evidence type="ECO:0000313" key="3">
    <source>
        <dbReference type="Proteomes" id="UP000236725"/>
    </source>
</evidence>
<evidence type="ECO:0000259" key="1">
    <source>
        <dbReference type="PROSITE" id="PS50006"/>
    </source>
</evidence>
<dbReference type="RefSeq" id="WP_103982256.1">
    <property type="nucleotide sequence ID" value="NZ_FNVS01000001.1"/>
</dbReference>
<feature type="domain" description="FHA" evidence="1">
    <location>
        <begin position="86"/>
        <end position="146"/>
    </location>
</feature>
<protein>
    <submittedName>
        <fullName evidence="2">FHA domain-containing protein</fullName>
    </submittedName>
</protein>
<dbReference type="Proteomes" id="UP000236725">
    <property type="component" value="Unassembled WGS sequence"/>
</dbReference>
<dbReference type="PROSITE" id="PS50006">
    <property type="entry name" value="FHA_DOMAIN"/>
    <property type="match status" value="1"/>
</dbReference>
<reference evidence="2 3" key="1">
    <citation type="submission" date="2016-10" db="EMBL/GenBank/DDBJ databases">
        <authorList>
            <person name="Varghese N."/>
            <person name="Submissions S."/>
        </authorList>
    </citation>
    <scope>NUCLEOTIDE SEQUENCE [LARGE SCALE GENOMIC DNA]</scope>
    <source>
        <strain evidence="2 3">DSM 29073</strain>
    </source>
</reference>
<gene>
    <name evidence="2" type="ORF">SAMN05444001_101313</name>
</gene>
<keyword evidence="3" id="KW-1185">Reference proteome</keyword>
<dbReference type="InterPro" id="IPR000253">
    <property type="entry name" value="FHA_dom"/>
</dbReference>
<dbReference type="CDD" id="cd00060">
    <property type="entry name" value="FHA"/>
    <property type="match status" value="1"/>
</dbReference>
<sequence>MKRVFCPKCDNQLSFDETKYPEGKVLAFVCPQCGSQFKVKLGRKVVRTKTGEEEEVKEPDFSCGYISVIENIFAFKQDLPLVLGDNVIGRRNKDTDGVEVPVITSDPSMGRKHCVINVKQDARGKYIYTLRDFPSLTGTFLRSVLLGKKEQVRIGEGAVITLGATTFILHTPDGEEEDNFIG</sequence>
<dbReference type="Gene3D" id="2.60.200.20">
    <property type="match status" value="1"/>
</dbReference>
<accession>A0A8G2BTZ5</accession>
<dbReference type="EMBL" id="FNVS01000001">
    <property type="protein sequence ID" value="SEF46883.1"/>
    <property type="molecule type" value="Genomic_DNA"/>
</dbReference>
<organism evidence="2 3">
    <name type="scientific">Parabacteroides chinchillae</name>
    <dbReference type="NCBI Taxonomy" id="871327"/>
    <lineage>
        <taxon>Bacteria</taxon>
        <taxon>Pseudomonadati</taxon>
        <taxon>Bacteroidota</taxon>
        <taxon>Bacteroidia</taxon>
        <taxon>Bacteroidales</taxon>
        <taxon>Tannerellaceae</taxon>
        <taxon>Parabacteroides</taxon>
    </lineage>
</organism>
<name>A0A8G2BTZ5_9BACT</name>
<dbReference type="AlphaFoldDB" id="A0A8G2BTZ5"/>
<evidence type="ECO:0000313" key="2">
    <source>
        <dbReference type="EMBL" id="SEF46883.1"/>
    </source>
</evidence>
<comment type="caution">
    <text evidence="2">The sequence shown here is derived from an EMBL/GenBank/DDBJ whole genome shotgun (WGS) entry which is preliminary data.</text>
</comment>
<dbReference type="SUPFAM" id="SSF49879">
    <property type="entry name" value="SMAD/FHA domain"/>
    <property type="match status" value="1"/>
</dbReference>
<dbReference type="InterPro" id="IPR008984">
    <property type="entry name" value="SMAD_FHA_dom_sf"/>
</dbReference>
<proteinExistence type="predicted"/>
<dbReference type="Pfam" id="PF00498">
    <property type="entry name" value="FHA"/>
    <property type="match status" value="1"/>
</dbReference>